<dbReference type="InterPro" id="IPR008271">
    <property type="entry name" value="Ser/Thr_kinase_AS"/>
</dbReference>
<evidence type="ECO:0000256" key="11">
    <source>
        <dbReference type="SAM" id="Phobius"/>
    </source>
</evidence>
<feature type="repeat" description="TPR" evidence="9">
    <location>
        <begin position="609"/>
        <end position="642"/>
    </location>
</feature>
<dbReference type="FunFam" id="1.10.510.10:FF:000021">
    <property type="entry name" value="Serine/threonine protein kinase"/>
    <property type="match status" value="1"/>
</dbReference>
<evidence type="ECO:0000256" key="10">
    <source>
        <dbReference type="PROSITE-ProRule" id="PRU10141"/>
    </source>
</evidence>
<dbReference type="Pfam" id="PF00069">
    <property type="entry name" value="Pkinase"/>
    <property type="match status" value="1"/>
</dbReference>
<dbReference type="SUPFAM" id="SSF56112">
    <property type="entry name" value="Protein kinase-like (PK-like)"/>
    <property type="match status" value="1"/>
</dbReference>
<dbReference type="PROSITE" id="PS50293">
    <property type="entry name" value="TPR_REGION"/>
    <property type="match status" value="2"/>
</dbReference>
<dbReference type="SUPFAM" id="SSF48452">
    <property type="entry name" value="TPR-like"/>
    <property type="match status" value="1"/>
</dbReference>
<evidence type="ECO:0000256" key="4">
    <source>
        <dbReference type="ARBA" id="ARBA00022737"/>
    </source>
</evidence>
<dbReference type="Gene3D" id="3.40.50.10070">
    <property type="entry name" value="TolB, N-terminal domain"/>
    <property type="match status" value="1"/>
</dbReference>
<dbReference type="PROSITE" id="PS00108">
    <property type="entry name" value="PROTEIN_KINASE_ST"/>
    <property type="match status" value="1"/>
</dbReference>
<dbReference type="InterPro" id="IPR019734">
    <property type="entry name" value="TPR_rpt"/>
</dbReference>
<keyword evidence="7 9" id="KW-0802">TPR repeat</keyword>
<gene>
    <name evidence="13" type="ORF">A2Y62_16880</name>
</gene>
<dbReference type="PANTHER" id="PTHR43289:SF6">
    <property type="entry name" value="SERINE_THREONINE-PROTEIN KINASE NEKL-3"/>
    <property type="match status" value="1"/>
</dbReference>
<dbReference type="EMBL" id="MFGW01000192">
    <property type="protein sequence ID" value="OGF61578.1"/>
    <property type="molecule type" value="Genomic_DNA"/>
</dbReference>
<feature type="repeat" description="TPR" evidence="9">
    <location>
        <begin position="677"/>
        <end position="710"/>
    </location>
</feature>
<dbReference type="SMART" id="SM00220">
    <property type="entry name" value="S_TKc"/>
    <property type="match status" value="1"/>
</dbReference>
<evidence type="ECO:0000313" key="13">
    <source>
        <dbReference type="EMBL" id="OGF61578.1"/>
    </source>
</evidence>
<dbReference type="InterPro" id="IPR013105">
    <property type="entry name" value="TPR_2"/>
</dbReference>
<evidence type="ECO:0000256" key="9">
    <source>
        <dbReference type="PROSITE-ProRule" id="PRU00339"/>
    </source>
</evidence>
<keyword evidence="11" id="KW-0812">Transmembrane</keyword>
<keyword evidence="2" id="KW-0723">Serine/threonine-protein kinase</keyword>
<reference evidence="13 14" key="1">
    <citation type="journal article" date="2016" name="Nat. Commun.">
        <title>Thousands of microbial genomes shed light on interconnected biogeochemical processes in an aquifer system.</title>
        <authorList>
            <person name="Anantharaman K."/>
            <person name="Brown C.T."/>
            <person name="Hug L.A."/>
            <person name="Sharon I."/>
            <person name="Castelle C.J."/>
            <person name="Probst A.J."/>
            <person name="Thomas B.C."/>
            <person name="Singh A."/>
            <person name="Wilkins M.J."/>
            <person name="Karaoz U."/>
            <person name="Brodie E.L."/>
            <person name="Williams K.H."/>
            <person name="Hubbard S.S."/>
            <person name="Banfield J.F."/>
        </authorList>
    </citation>
    <scope>NUCLEOTIDE SEQUENCE [LARGE SCALE GENOMIC DNA]</scope>
</reference>
<evidence type="ECO:0000256" key="7">
    <source>
        <dbReference type="ARBA" id="ARBA00022803"/>
    </source>
</evidence>
<keyword evidence="5 10" id="KW-0547">Nucleotide-binding</keyword>
<dbReference type="Proteomes" id="UP000178943">
    <property type="component" value="Unassembled WGS sequence"/>
</dbReference>
<evidence type="ECO:0000256" key="1">
    <source>
        <dbReference type="ARBA" id="ARBA00012513"/>
    </source>
</evidence>
<organism evidence="13 14">
    <name type="scientific">Candidatus Fischerbacteria bacterium RBG_13_37_8</name>
    <dbReference type="NCBI Taxonomy" id="1817863"/>
    <lineage>
        <taxon>Bacteria</taxon>
        <taxon>Candidatus Fischeribacteriota</taxon>
    </lineage>
</organism>
<dbReference type="InterPro" id="IPR000719">
    <property type="entry name" value="Prot_kinase_dom"/>
</dbReference>
<dbReference type="InterPro" id="IPR011990">
    <property type="entry name" value="TPR-like_helical_dom_sf"/>
</dbReference>
<dbReference type="InterPro" id="IPR017441">
    <property type="entry name" value="Protein_kinase_ATP_BS"/>
</dbReference>
<feature type="binding site" evidence="10">
    <location>
        <position position="86"/>
    </location>
    <ligand>
        <name>ATP</name>
        <dbReference type="ChEBI" id="CHEBI:30616"/>
    </ligand>
</feature>
<dbReference type="AlphaFoldDB" id="A0A1F5VEA5"/>
<dbReference type="PANTHER" id="PTHR43289">
    <property type="entry name" value="MITOGEN-ACTIVATED PROTEIN KINASE KINASE KINASE 20-RELATED"/>
    <property type="match status" value="1"/>
</dbReference>
<protein>
    <recommendedName>
        <fullName evidence="1">non-specific serine/threonine protein kinase</fullName>
        <ecNumber evidence="1">2.7.11.1</ecNumber>
    </recommendedName>
</protein>
<accession>A0A1F5VEA5</accession>
<keyword evidence="8 10" id="KW-0067">ATP-binding</keyword>
<comment type="caution">
    <text evidence="13">The sequence shown here is derived from an EMBL/GenBank/DDBJ whole genome shotgun (WGS) entry which is preliminary data.</text>
</comment>
<evidence type="ECO:0000256" key="6">
    <source>
        <dbReference type="ARBA" id="ARBA00022777"/>
    </source>
</evidence>
<dbReference type="GO" id="GO:0005524">
    <property type="term" value="F:ATP binding"/>
    <property type="evidence" value="ECO:0007669"/>
    <property type="project" value="UniProtKB-UniRule"/>
</dbReference>
<dbReference type="SUPFAM" id="SSF81901">
    <property type="entry name" value="HCP-like"/>
    <property type="match status" value="1"/>
</dbReference>
<dbReference type="PROSITE" id="PS50005">
    <property type="entry name" value="TPR"/>
    <property type="match status" value="4"/>
</dbReference>
<dbReference type="InterPro" id="IPR011009">
    <property type="entry name" value="Kinase-like_dom_sf"/>
</dbReference>
<dbReference type="STRING" id="1817863.A2Y62_16880"/>
<evidence type="ECO:0000313" key="14">
    <source>
        <dbReference type="Proteomes" id="UP000178943"/>
    </source>
</evidence>
<dbReference type="Gene3D" id="1.10.510.10">
    <property type="entry name" value="Transferase(Phosphotransferase) domain 1"/>
    <property type="match status" value="1"/>
</dbReference>
<dbReference type="Gene3D" id="1.25.40.10">
    <property type="entry name" value="Tetratricopeptide repeat domain"/>
    <property type="match status" value="2"/>
</dbReference>
<feature type="repeat" description="TPR" evidence="9">
    <location>
        <begin position="534"/>
        <end position="567"/>
    </location>
</feature>
<keyword evidence="3" id="KW-0808">Transferase</keyword>
<evidence type="ECO:0000259" key="12">
    <source>
        <dbReference type="PROSITE" id="PS50011"/>
    </source>
</evidence>
<evidence type="ECO:0000256" key="8">
    <source>
        <dbReference type="ARBA" id="ARBA00022840"/>
    </source>
</evidence>
<keyword evidence="6" id="KW-0418">Kinase</keyword>
<dbReference type="CDD" id="cd14014">
    <property type="entry name" value="STKc_PknB_like"/>
    <property type="match status" value="1"/>
</dbReference>
<dbReference type="EC" id="2.7.11.1" evidence="1"/>
<keyword evidence="11" id="KW-1133">Transmembrane helix</keyword>
<keyword evidence="11" id="KW-0472">Membrane</keyword>
<keyword evidence="4" id="KW-0677">Repeat</keyword>
<dbReference type="GO" id="GO:0004674">
    <property type="term" value="F:protein serine/threonine kinase activity"/>
    <property type="evidence" value="ECO:0007669"/>
    <property type="project" value="UniProtKB-KW"/>
</dbReference>
<dbReference type="Pfam" id="PF07719">
    <property type="entry name" value="TPR_2"/>
    <property type="match status" value="1"/>
</dbReference>
<name>A0A1F5VEA5_9BACT</name>
<dbReference type="PROSITE" id="PS00107">
    <property type="entry name" value="PROTEIN_KINASE_ATP"/>
    <property type="match status" value="1"/>
</dbReference>
<feature type="domain" description="Protein kinase" evidence="12">
    <location>
        <begin position="57"/>
        <end position="326"/>
    </location>
</feature>
<dbReference type="InterPro" id="IPR026870">
    <property type="entry name" value="Zinc_ribbon_dom"/>
</dbReference>
<evidence type="ECO:0000256" key="3">
    <source>
        <dbReference type="ARBA" id="ARBA00022679"/>
    </source>
</evidence>
<evidence type="ECO:0000256" key="5">
    <source>
        <dbReference type="ARBA" id="ARBA00022741"/>
    </source>
</evidence>
<dbReference type="SMART" id="SM00028">
    <property type="entry name" value="TPR"/>
    <property type="match status" value="6"/>
</dbReference>
<dbReference type="Pfam" id="PF13240">
    <property type="entry name" value="Zn_Ribbon_1"/>
    <property type="match status" value="1"/>
</dbReference>
<dbReference type="Pfam" id="PF00515">
    <property type="entry name" value="TPR_1"/>
    <property type="match status" value="1"/>
</dbReference>
<sequence>MKCTKCGQDNIDGSRYCNSCGSSLTGSSEDANVFPTIEVKPITGLDLSKGQDFGKRYKIIGEIGRGGMGFVFKALDKELNQVVALKIIRPELSSEPRIVERFKRELILAREITHENVIRIHDIGEEENVKYLSMSYIEGRNLKEYLSTSETIEIENFYNIIEQVSNALIAAHAKGVIHRDLKPSNIMIDQNGHVYVMDFGIAKSIETISITQDGSMIGTPEYMSPEQAQGMKVDNRSDIYSLGIIMYEMLTGKPPFQADTLMGLAHKHINERPILPTKIRSHIPKALEDCILKCLQKKPQDRYKTAQELLDDIQKIPAGKFKKPFMRRWKIALLSLCGIIIILALAPSYLSRIGKQKIDASSKQPKIADDKGIGMPSKTQWKNSIAVLPFKNSSPDKNQEYLCEGITEQIITNLTHIKDLKVIAQTSVMKYQNTTKDMRMIGKELGVAHILEGSVQKSSARIRVTAKLIQVADGFYMWSDVYDKELKDVFALQDEVSQAIAESLKVTFSGNAKKIIDTKRPRNVDAFEYYLKAKHIAYNQFLVSNKQGDFEKALEYANKAIVIDPDYAIGYAVFVNLYELHYILDGDEKDIELMLKYAEKAYQLNPDIPETSIALGWALSRKNEYDRAFPYFKKALELNPNNSDTNDWFGDFTVQLGLYDQAFDFYQKALELNPLHVSSYIYRGFAYLQTGEPRKAIADFQKLLEIQPENSFGLSGLARAYILLKDFKAADIFLSKAEKLKSTDSVASSNRSLYFAAQGMRKEALSLHPDATVYAQLHMNNEAIKLIQESINKSPDTYSYLSLLHNPLYDNLRNDPSFQAIIELQKKKYNENQKKYSLN</sequence>
<dbReference type="PROSITE" id="PS50011">
    <property type="entry name" value="PROTEIN_KINASE_DOM"/>
    <property type="match status" value="1"/>
</dbReference>
<feature type="transmembrane region" description="Helical" evidence="11">
    <location>
        <begin position="331"/>
        <end position="350"/>
    </location>
</feature>
<dbReference type="Gene3D" id="3.30.200.20">
    <property type="entry name" value="Phosphorylase Kinase, domain 1"/>
    <property type="match status" value="1"/>
</dbReference>
<feature type="repeat" description="TPR" evidence="9">
    <location>
        <begin position="643"/>
        <end position="676"/>
    </location>
</feature>
<proteinExistence type="predicted"/>
<dbReference type="Pfam" id="PF13181">
    <property type="entry name" value="TPR_8"/>
    <property type="match status" value="1"/>
</dbReference>
<evidence type="ECO:0000256" key="2">
    <source>
        <dbReference type="ARBA" id="ARBA00022527"/>
    </source>
</evidence>